<evidence type="ECO:0000256" key="6">
    <source>
        <dbReference type="ARBA" id="ARBA00023163"/>
    </source>
</evidence>
<dbReference type="InterPro" id="IPR006652">
    <property type="entry name" value="Kelch_1"/>
</dbReference>
<protein>
    <submittedName>
        <fullName evidence="9">Uncharacterized protein</fullName>
    </submittedName>
</protein>
<feature type="compositionally biased region" description="Polar residues" evidence="8">
    <location>
        <begin position="1438"/>
        <end position="1451"/>
    </location>
</feature>
<dbReference type="PROSITE" id="PS50097">
    <property type="entry name" value="BTB"/>
    <property type="match status" value="1"/>
</dbReference>
<feature type="compositionally biased region" description="Polar residues" evidence="8">
    <location>
        <begin position="1130"/>
        <end position="1144"/>
    </location>
</feature>
<dbReference type="SUPFAM" id="SSF117281">
    <property type="entry name" value="Kelch motif"/>
    <property type="match status" value="1"/>
</dbReference>
<dbReference type="SMART" id="SM00298">
    <property type="entry name" value="CHROMO"/>
    <property type="match status" value="1"/>
</dbReference>
<keyword evidence="5" id="KW-0238">DNA-binding</keyword>
<sequence>MGESPETETQPIRKQGLLYTNSDLTNRLVSGLYQMMKNKQFCDVVFSIGKFEVPAHRNVLACASPYLNSLFSKPQQEESQERVTIEFEEHQVKKECLKLIIDYIYTARLEVPDHLVVETYIAASRLQITDARRACANYLLSNLDISNCLLLRSTPETEHEKSLSAALDAFIAEKIKNIVSDGALKVAQLPSITVELLQSTIEDAKAVQIAPLADLILDWIKRDTAGEADLDAMTERTHLLYCSNDNIIHDCSDIEDTDTESELIQDYKKMAKRHVAQNKSRHRRRATPTKPVRFLIYSRRASDMKAENEEQGVEERKWRIVAYTEVGDLAYVALAMLDGRLFKVSVSIRVQSLNTNTPSRPIPLDVSEIPLPRMSSNRGALGATVLNDCIVVMGGNDRGECMKSGEIYDPITNAWSPCISMGTPRARFGLAASDGTLYAIGGSDGRGELASVEYLAPGATQWKYHTKLPSGKSQFSVAVLNGLLYCVGGNTTQGQAASTQCEVFDPKLGTWTEIDSLHDGRCNLGLVTFRDELWAVGGSNAWAAIPTVEIYNPRSGNAVFALYDISSSGRPRWRRRIPGGGDDNSDDSDDSSSSDDEEDDFRRGRVRRVDKEEDVGHVVCVDVEKKKQGKASWFPGLVVAPTAQDAVRIRVSKEYLIRSFQDGRYYTVPKRDTHPFTPEVASKVDKASVLNAAVEKAMLYLNKDDLPPHWDRDLLFGKDLISDHDSSDSGAGSDNETREEKDHFVASLYKFMDDRDTPIDRAPSIGGREVDFYRLFMLVRRYGGYNKVTNHSQWKEVYQKMGFPANGGGPAGLKQAYRRYLYSFESFYRKLGCTLVNHPRGSRSRHQSNRSLIRNTTKTPVHSPGNSKQGTPIPSGRRTAPSTSKKEDGAGSGDGSTASGPSSVTSVKKEKDDLPISLESEAQASPSSSSTRSDPPKRTTKRGRPSESSSTGKGPNGSGSRKRGDIDDSSSGSSSDSDGGPSGDSDGAIFVNDTVRVIYGGSKSSTTYEAKIMDIKTSSNGMKRYFVHYKGWNNRHDEWVKRKRIYRNWSVAMSRSSSPRGMKGRAPSRAESTGSGGGSISTRSKRDRSSERSAVPEDNVLVAPNIKKEPRESPIPQAQVKKEGAEEIESTVSTSKAQPRASRNTRSSTVTPTKTTSSPTPQSPSTRASSHSQRRSKKKEIPAVESDNSDADAESEAEEQSPSSSAGKITRRSSRLGTRRNEDDEKSTRKPVLRKEPSKSSAADESDEEEEEDESSPPPKLPPETASVVELRRGSRRGSLVVLAADVEEPLPSPGPSTVEKKIPSTTAKANPPAKIQLSKAVSSVAKRAAAGGMTTNDVYEFEDEGGEPFPPLPPANLRRTWGKDAKNRALSFDSSEEEESVKTERTLTSEELFDRLQLTSTEDSSATPPLRISTRNASGVSGNCTRGVLPKKKDEQAATSSRGTASKSSPTPTPKKEELAPISHHPIPPPLVPSHLSIPSKLSLLQTILPAEPHTKMLKRTYTTVAVAPSATGSSESPSAVRGGRLSPVPKKRAVETTSGVSLSISASSTTVSSTTVSIAPVEVEKKPSTSTSTSDKGAQSRENEGRVSPIVRNTIATITYTRKINRKTSGSHFTTSETSAPLWVKAGTPKEPSAEPVGDGEKSPAPSLPSPIRSTPPPPLRSLMRSMVAATSDSSDPPSLIRMKEHLIAAVPPRPTETSSTSMSSPSQKRLEELKREESPNPKPTSPSPPPLLNPQQTALILTADTVEGIQTPPMVEVTTVSPPCELSVMLTETSSSEKELEKDKPLHKEEEPVDTKPPLNEDFERKDETKNIPLLVADDDVKPPVLIPNAEESEEKLRAESSAKSSSPTKKSKLATRGLRRVATKSKSVVSKSPSKDEKPKKKEATSPSPSEDSQSQAPQRSMASPPPPPVSVSTGISRFWDEKTPSPSSFRESSNPKVSAAPTSLQTPFQQPLVSDTAAPSSFPVGANQQQQSPVSVTLQTSLSNTATLTSPANPPTPASSTSEGSSTTSALSEKENDISLGLVPLTVDTKAGDETQIKLRMKEEAAKKAHEERHERHRHEKQENNDTNGNHHHRSGLSQSGISST</sequence>
<feature type="compositionally biased region" description="Polar residues" evidence="8">
    <location>
        <begin position="2081"/>
        <end position="2090"/>
    </location>
</feature>
<feature type="compositionally biased region" description="Low complexity" evidence="8">
    <location>
        <begin position="1698"/>
        <end position="1709"/>
    </location>
</feature>
<keyword evidence="6" id="KW-0804">Transcription</keyword>
<dbReference type="GO" id="GO:0006325">
    <property type="term" value="P:chromatin organization"/>
    <property type="evidence" value="ECO:0007669"/>
    <property type="project" value="UniProtKB-KW"/>
</dbReference>
<accession>A0A7R8WE10</accession>
<feature type="region of interest" description="Disordered" evidence="8">
    <location>
        <begin position="1340"/>
        <end position="1476"/>
    </location>
</feature>
<feature type="compositionally biased region" description="Pro residues" evidence="8">
    <location>
        <begin position="1723"/>
        <end position="1735"/>
    </location>
</feature>
<dbReference type="GO" id="GO:0006357">
    <property type="term" value="P:regulation of transcription by RNA polymerase II"/>
    <property type="evidence" value="ECO:0007669"/>
    <property type="project" value="TreeGrafter"/>
</dbReference>
<dbReference type="Gene3D" id="2.120.10.80">
    <property type="entry name" value="Kelch-type beta propeller"/>
    <property type="match status" value="1"/>
</dbReference>
<feature type="region of interest" description="Disordered" evidence="8">
    <location>
        <begin position="837"/>
        <end position="988"/>
    </location>
</feature>
<keyword evidence="3" id="KW-0156">Chromatin regulator</keyword>
<feature type="compositionally biased region" description="Polar residues" evidence="8">
    <location>
        <begin position="1971"/>
        <end position="1988"/>
    </location>
</feature>
<feature type="compositionally biased region" description="Polar residues" evidence="8">
    <location>
        <begin position="849"/>
        <end position="872"/>
    </location>
</feature>
<dbReference type="InterPro" id="IPR016197">
    <property type="entry name" value="Chromo-like_dom_sf"/>
</dbReference>
<organism evidence="9">
    <name type="scientific">Cyprideis torosa</name>
    <dbReference type="NCBI Taxonomy" id="163714"/>
    <lineage>
        <taxon>Eukaryota</taxon>
        <taxon>Metazoa</taxon>
        <taxon>Ecdysozoa</taxon>
        <taxon>Arthropoda</taxon>
        <taxon>Crustacea</taxon>
        <taxon>Oligostraca</taxon>
        <taxon>Ostracoda</taxon>
        <taxon>Podocopa</taxon>
        <taxon>Podocopida</taxon>
        <taxon>Cytherocopina</taxon>
        <taxon>Cytheroidea</taxon>
        <taxon>Cytherideidae</taxon>
        <taxon>Cyprideis</taxon>
    </lineage>
</organism>
<dbReference type="Pfam" id="PF11717">
    <property type="entry name" value="Tudor-knot"/>
    <property type="match status" value="1"/>
</dbReference>
<feature type="compositionally biased region" description="Basic and acidic residues" evidence="8">
    <location>
        <begin position="1711"/>
        <end position="1722"/>
    </location>
</feature>
<feature type="compositionally biased region" description="Low complexity" evidence="8">
    <location>
        <begin position="1897"/>
        <end position="1907"/>
    </location>
</feature>
<feature type="compositionally biased region" description="Low complexity" evidence="8">
    <location>
        <begin position="969"/>
        <end position="987"/>
    </location>
</feature>
<evidence type="ECO:0000256" key="1">
    <source>
        <dbReference type="ARBA" id="ARBA00022441"/>
    </source>
</evidence>
<dbReference type="GO" id="GO:0005694">
    <property type="term" value="C:chromosome"/>
    <property type="evidence" value="ECO:0007669"/>
    <property type="project" value="UniProtKB-ARBA"/>
</dbReference>
<dbReference type="InterPro" id="IPR036431">
    <property type="entry name" value="ARID_dom_sf"/>
</dbReference>
<dbReference type="SMART" id="SM00612">
    <property type="entry name" value="Kelch"/>
    <property type="match status" value="3"/>
</dbReference>
<dbReference type="SMART" id="SM00225">
    <property type="entry name" value="BTB"/>
    <property type="match status" value="1"/>
</dbReference>
<evidence type="ECO:0000256" key="5">
    <source>
        <dbReference type="ARBA" id="ARBA00023125"/>
    </source>
</evidence>
<dbReference type="PANTHER" id="PTHR13964">
    <property type="entry name" value="RBP-RELATED"/>
    <property type="match status" value="1"/>
</dbReference>
<dbReference type="GO" id="GO:0003779">
    <property type="term" value="F:actin binding"/>
    <property type="evidence" value="ECO:0007669"/>
    <property type="project" value="UniProtKB-KW"/>
</dbReference>
<name>A0A7R8WE10_9CRUS</name>
<feature type="compositionally biased region" description="Basic and acidic residues" evidence="8">
    <location>
        <begin position="1778"/>
        <end position="1797"/>
    </location>
</feature>
<feature type="region of interest" description="Disordered" evidence="8">
    <location>
        <begin position="1509"/>
        <end position="1741"/>
    </location>
</feature>
<dbReference type="Pfam" id="PF01344">
    <property type="entry name" value="Kelch_1"/>
    <property type="match status" value="4"/>
</dbReference>
<evidence type="ECO:0000256" key="4">
    <source>
        <dbReference type="ARBA" id="ARBA00023015"/>
    </source>
</evidence>
<feature type="compositionally biased region" description="Acidic residues" evidence="8">
    <location>
        <begin position="583"/>
        <end position="599"/>
    </location>
</feature>
<dbReference type="Gene3D" id="2.30.30.140">
    <property type="match status" value="2"/>
</dbReference>
<feature type="region of interest" description="Disordered" evidence="8">
    <location>
        <begin position="1771"/>
        <end position="2090"/>
    </location>
</feature>
<dbReference type="PROSITE" id="PS51011">
    <property type="entry name" value="ARID"/>
    <property type="match status" value="1"/>
</dbReference>
<dbReference type="Pfam" id="PF08169">
    <property type="entry name" value="RBB1NT"/>
    <property type="match status" value="1"/>
</dbReference>
<dbReference type="InterPro" id="IPR015915">
    <property type="entry name" value="Kelch-typ_b-propeller"/>
</dbReference>
<evidence type="ECO:0000256" key="2">
    <source>
        <dbReference type="ARBA" id="ARBA00022737"/>
    </source>
</evidence>
<feature type="compositionally biased region" description="Basic and acidic residues" evidence="8">
    <location>
        <begin position="1219"/>
        <end position="1238"/>
    </location>
</feature>
<keyword evidence="4" id="KW-0805">Transcription regulation</keyword>
<dbReference type="Pfam" id="PF01388">
    <property type="entry name" value="ARID"/>
    <property type="match status" value="1"/>
</dbReference>
<feature type="compositionally biased region" description="Low complexity" evidence="8">
    <location>
        <begin position="2003"/>
        <end position="2016"/>
    </location>
</feature>
<dbReference type="Gene3D" id="1.10.150.60">
    <property type="entry name" value="ARID DNA-binding domain"/>
    <property type="match status" value="1"/>
</dbReference>
<dbReference type="CDD" id="cd05162">
    <property type="entry name" value="PWWP"/>
    <property type="match status" value="1"/>
</dbReference>
<evidence type="ECO:0000256" key="7">
    <source>
        <dbReference type="ARBA" id="ARBA00023242"/>
    </source>
</evidence>
<feature type="compositionally biased region" description="Low complexity" evidence="8">
    <location>
        <begin position="917"/>
        <end position="933"/>
    </location>
</feature>
<dbReference type="SMART" id="SM01014">
    <property type="entry name" value="ARID"/>
    <property type="match status" value="1"/>
</dbReference>
<feature type="compositionally biased region" description="Pro residues" evidence="8">
    <location>
        <begin position="1648"/>
        <end position="1662"/>
    </location>
</feature>
<feature type="compositionally biased region" description="Polar residues" evidence="8">
    <location>
        <begin position="1398"/>
        <end position="1425"/>
    </location>
</feature>
<feature type="compositionally biased region" description="Basic residues" evidence="8">
    <location>
        <begin position="1209"/>
        <end position="1218"/>
    </location>
</feature>
<dbReference type="SUPFAM" id="SSF46774">
    <property type="entry name" value="ARID-like"/>
    <property type="match status" value="1"/>
</dbReference>
<keyword evidence="1" id="KW-0880">Kelch repeat</keyword>
<feature type="compositionally biased region" description="Low complexity" evidence="8">
    <location>
        <begin position="1145"/>
        <end position="1170"/>
    </location>
</feature>
<dbReference type="GO" id="GO:0005634">
    <property type="term" value="C:nucleus"/>
    <property type="evidence" value="ECO:0007669"/>
    <property type="project" value="TreeGrafter"/>
</dbReference>
<feature type="compositionally biased region" description="Polar residues" evidence="8">
    <location>
        <begin position="1929"/>
        <end position="1964"/>
    </location>
</feature>
<keyword evidence="2" id="KW-0677">Repeat</keyword>
<feature type="compositionally biased region" description="Low complexity" evidence="8">
    <location>
        <begin position="1538"/>
        <end position="1559"/>
    </location>
</feature>
<dbReference type="PANTHER" id="PTHR13964:SF27">
    <property type="entry name" value="HAT-TRICK, ISOFORM D"/>
    <property type="match status" value="1"/>
</dbReference>
<feature type="region of interest" description="Disordered" evidence="8">
    <location>
        <begin position="1053"/>
        <end position="1274"/>
    </location>
</feature>
<evidence type="ECO:0000313" key="9">
    <source>
        <dbReference type="EMBL" id="CAD7227055.1"/>
    </source>
</evidence>
<feature type="compositionally biased region" description="Acidic residues" evidence="8">
    <location>
        <begin position="1187"/>
        <end position="1199"/>
    </location>
</feature>
<dbReference type="OrthoDB" id="10068428at2759"/>
<feature type="compositionally biased region" description="Basic and acidic residues" evidence="8">
    <location>
        <begin position="1381"/>
        <end position="1395"/>
    </location>
</feature>
<evidence type="ECO:0000256" key="3">
    <source>
        <dbReference type="ARBA" id="ARBA00022853"/>
    </source>
</evidence>
<dbReference type="SUPFAM" id="SSF54160">
    <property type="entry name" value="Chromo domain-like"/>
    <property type="match status" value="1"/>
</dbReference>
<dbReference type="GO" id="GO:0000976">
    <property type="term" value="F:transcription cis-regulatory region binding"/>
    <property type="evidence" value="ECO:0007669"/>
    <property type="project" value="TreeGrafter"/>
</dbReference>
<dbReference type="InterPro" id="IPR000953">
    <property type="entry name" value="Chromo/chromo_shadow_dom"/>
</dbReference>
<dbReference type="CDD" id="cd16100">
    <property type="entry name" value="ARID"/>
    <property type="match status" value="1"/>
</dbReference>
<dbReference type="InterPro" id="IPR051232">
    <property type="entry name" value="ARID/SWI1_ChromRemod"/>
</dbReference>
<dbReference type="SUPFAM" id="SSF54695">
    <property type="entry name" value="POZ domain"/>
    <property type="match status" value="1"/>
</dbReference>
<keyword evidence="7" id="KW-0539">Nucleus</keyword>
<evidence type="ECO:0000256" key="8">
    <source>
        <dbReference type="SAM" id="MobiDB-lite"/>
    </source>
</evidence>
<dbReference type="InterPro" id="IPR012603">
    <property type="entry name" value="ARID4A/B_PWWP"/>
</dbReference>
<gene>
    <name evidence="9" type="ORF">CTOB1V02_LOCUS4966</name>
</gene>
<dbReference type="Pfam" id="PF00651">
    <property type="entry name" value="BTB"/>
    <property type="match status" value="1"/>
</dbReference>
<feature type="compositionally biased region" description="Polar residues" evidence="8">
    <location>
        <begin position="1596"/>
        <end position="1621"/>
    </location>
</feature>
<feature type="compositionally biased region" description="Basic and acidic residues" evidence="8">
    <location>
        <begin position="2035"/>
        <end position="2069"/>
    </location>
</feature>
<reference evidence="9" key="1">
    <citation type="submission" date="2020-11" db="EMBL/GenBank/DDBJ databases">
        <authorList>
            <person name="Tran Van P."/>
        </authorList>
    </citation>
    <scope>NUCLEOTIDE SEQUENCE</scope>
</reference>
<feature type="compositionally biased region" description="Basic and acidic residues" evidence="8">
    <location>
        <begin position="1877"/>
        <end position="1888"/>
    </location>
</feature>
<feature type="compositionally biased region" description="Basic residues" evidence="8">
    <location>
        <begin position="1853"/>
        <end position="1867"/>
    </location>
</feature>
<dbReference type="InterPro" id="IPR001606">
    <property type="entry name" value="ARID_dom"/>
</dbReference>
<feature type="region of interest" description="Disordered" evidence="8">
    <location>
        <begin position="573"/>
        <end position="605"/>
    </location>
</feature>
<dbReference type="InterPro" id="IPR025995">
    <property type="entry name" value="Tudor-knot"/>
</dbReference>
<dbReference type="Gene3D" id="3.30.710.10">
    <property type="entry name" value="Potassium Channel Kv1.1, Chain A"/>
    <property type="match status" value="1"/>
</dbReference>
<dbReference type="EMBL" id="OB661018">
    <property type="protein sequence ID" value="CAD7227055.1"/>
    <property type="molecule type" value="Genomic_DNA"/>
</dbReference>
<dbReference type="InterPro" id="IPR011333">
    <property type="entry name" value="SKP1/BTB/POZ_sf"/>
</dbReference>
<feature type="region of interest" description="Disordered" evidence="8">
    <location>
        <begin position="1287"/>
        <end position="1315"/>
    </location>
</feature>
<proteinExistence type="predicted"/>
<dbReference type="InterPro" id="IPR000210">
    <property type="entry name" value="BTB/POZ_dom"/>
</dbReference>
<dbReference type="SMART" id="SM00501">
    <property type="entry name" value="BRIGHT"/>
    <property type="match status" value="1"/>
</dbReference>
<feature type="compositionally biased region" description="Acidic residues" evidence="8">
    <location>
        <begin position="1244"/>
        <end position="1255"/>
    </location>
</feature>